<dbReference type="AlphaFoldDB" id="A0A1H4LVZ5"/>
<evidence type="ECO:0000313" key="2">
    <source>
        <dbReference type="EMBL" id="SEB74747.1"/>
    </source>
</evidence>
<dbReference type="Proteomes" id="UP000183561">
    <property type="component" value="Unassembled WGS sequence"/>
</dbReference>
<dbReference type="RefSeq" id="WP_072943991.1">
    <property type="nucleotide sequence ID" value="NZ_FNSV01000005.1"/>
</dbReference>
<feature type="region of interest" description="Disordered" evidence="1">
    <location>
        <begin position="89"/>
        <end position="109"/>
    </location>
</feature>
<evidence type="ECO:0000313" key="3">
    <source>
        <dbReference type="Proteomes" id="UP000183561"/>
    </source>
</evidence>
<proteinExistence type="predicted"/>
<keyword evidence="3" id="KW-1185">Reference proteome</keyword>
<organism evidence="2 3">
    <name type="scientific">Rhodococcus koreensis</name>
    <dbReference type="NCBI Taxonomy" id="99653"/>
    <lineage>
        <taxon>Bacteria</taxon>
        <taxon>Bacillati</taxon>
        <taxon>Actinomycetota</taxon>
        <taxon>Actinomycetes</taxon>
        <taxon>Mycobacteriales</taxon>
        <taxon>Nocardiaceae</taxon>
        <taxon>Rhodococcus</taxon>
    </lineage>
</organism>
<evidence type="ECO:0000256" key="1">
    <source>
        <dbReference type="SAM" id="MobiDB-lite"/>
    </source>
</evidence>
<dbReference type="EMBL" id="FNSV01000005">
    <property type="protein sequence ID" value="SEB74747.1"/>
    <property type="molecule type" value="Genomic_DNA"/>
</dbReference>
<reference evidence="3" key="1">
    <citation type="submission" date="2016-10" db="EMBL/GenBank/DDBJ databases">
        <authorList>
            <person name="Varghese N."/>
            <person name="Submissions S."/>
        </authorList>
    </citation>
    <scope>NUCLEOTIDE SEQUENCE [LARGE SCALE GENOMIC DNA]</scope>
    <source>
        <strain evidence="3">DSM 44498</strain>
    </source>
</reference>
<protein>
    <submittedName>
        <fullName evidence="2">Uncharacterized protein</fullName>
    </submittedName>
</protein>
<gene>
    <name evidence="2" type="ORF">SAMN04490239_1488</name>
</gene>
<accession>A0A1H4LVZ5</accession>
<sequence>MGLGALPLAVARINYRLLRIPLHLLDDPGLRMLCGTGLRPLYTQLLIECDRTAAHLLADDTLRHRTAAARLTLARRRRRQKDEAIAYMRHRARFTPHRRRHHPHRPNPA</sequence>
<name>A0A1H4LVZ5_9NOCA</name>